<sequence length="75" mass="8902">MTTWMVDYFYNRVQNVISKYTIQRHWDSLNDEFGGMNDVLDRLYKITGDSKHSTLAHLFDKPFFLGRLALKVDDL</sequence>
<protein>
    <recommendedName>
        <fullName evidence="1">Non-reducing end beta-L-arabinofuranosidase-like GH127 catalytic domain-containing protein</fullName>
    </recommendedName>
</protein>
<evidence type="ECO:0000313" key="2">
    <source>
        <dbReference type="EMBL" id="KAJ8563725.1"/>
    </source>
</evidence>
<dbReference type="EMBL" id="JAJAGQ010000005">
    <property type="protein sequence ID" value="KAJ8563725.1"/>
    <property type="molecule type" value="Genomic_DNA"/>
</dbReference>
<dbReference type="PANTHER" id="PTHR31151">
    <property type="entry name" value="PROLINE-TRNA LIGASE (DUF1680)"/>
    <property type="match status" value="1"/>
</dbReference>
<evidence type="ECO:0000259" key="1">
    <source>
        <dbReference type="Pfam" id="PF07944"/>
    </source>
</evidence>
<organism evidence="2 3">
    <name type="scientific">Anisodus acutangulus</name>
    <dbReference type="NCBI Taxonomy" id="402998"/>
    <lineage>
        <taxon>Eukaryota</taxon>
        <taxon>Viridiplantae</taxon>
        <taxon>Streptophyta</taxon>
        <taxon>Embryophyta</taxon>
        <taxon>Tracheophyta</taxon>
        <taxon>Spermatophyta</taxon>
        <taxon>Magnoliopsida</taxon>
        <taxon>eudicotyledons</taxon>
        <taxon>Gunneridae</taxon>
        <taxon>Pentapetalae</taxon>
        <taxon>asterids</taxon>
        <taxon>lamiids</taxon>
        <taxon>Solanales</taxon>
        <taxon>Solanaceae</taxon>
        <taxon>Solanoideae</taxon>
        <taxon>Hyoscyameae</taxon>
        <taxon>Anisodus</taxon>
    </lineage>
</organism>
<keyword evidence="3" id="KW-1185">Reference proteome</keyword>
<dbReference type="PANTHER" id="PTHR31151:SF6">
    <property type="entry name" value="ALPHA-L-ARABINOFURANOSIDASE B ARABINOSE-BINDING DOMAIN-CONTAINING PROTEIN"/>
    <property type="match status" value="1"/>
</dbReference>
<dbReference type="OrthoDB" id="5358475at2759"/>
<gene>
    <name evidence="2" type="ORF">K7X08_032177</name>
</gene>
<proteinExistence type="predicted"/>
<reference evidence="3" key="1">
    <citation type="journal article" date="2023" name="Proc. Natl. Acad. Sci. U.S.A.">
        <title>Genomic and structural basis for evolution of tropane alkaloid biosynthesis.</title>
        <authorList>
            <person name="Wanga Y.-J."/>
            <person name="Taina T."/>
            <person name="Yua J.-Y."/>
            <person name="Lia J."/>
            <person name="Xua B."/>
            <person name="Chenc J."/>
            <person name="D'Auriad J.C."/>
            <person name="Huanga J.-P."/>
            <person name="Huanga S.-X."/>
        </authorList>
    </citation>
    <scope>NUCLEOTIDE SEQUENCE [LARGE SCALE GENOMIC DNA]</scope>
    <source>
        <strain evidence="3">cv. KIB-2019</strain>
    </source>
</reference>
<feature type="domain" description="Non-reducing end beta-L-arabinofuranosidase-like GH127 catalytic" evidence="1">
    <location>
        <begin position="3"/>
        <end position="73"/>
    </location>
</feature>
<dbReference type="AlphaFoldDB" id="A0A9Q1MMI9"/>
<accession>A0A9Q1MMI9</accession>
<dbReference type="Pfam" id="PF07944">
    <property type="entry name" value="Beta-AFase-like_GH127_cat"/>
    <property type="match status" value="1"/>
</dbReference>
<comment type="caution">
    <text evidence="2">The sequence shown here is derived from an EMBL/GenBank/DDBJ whole genome shotgun (WGS) entry which is preliminary data.</text>
</comment>
<dbReference type="Proteomes" id="UP001152561">
    <property type="component" value="Unassembled WGS sequence"/>
</dbReference>
<dbReference type="InterPro" id="IPR012878">
    <property type="entry name" value="Beta-AFase-like_GH127_cat"/>
</dbReference>
<evidence type="ECO:0000313" key="3">
    <source>
        <dbReference type="Proteomes" id="UP001152561"/>
    </source>
</evidence>
<name>A0A9Q1MMI9_9SOLA</name>